<evidence type="ECO:0000313" key="3">
    <source>
        <dbReference type="Proteomes" id="UP000525078"/>
    </source>
</evidence>
<accession>A0A7J6FI85</accession>
<dbReference type="AlphaFoldDB" id="A0A7J6FI85"/>
<proteinExistence type="predicted"/>
<gene>
    <name evidence="2" type="ORF">F8388_016160</name>
</gene>
<dbReference type="Proteomes" id="UP000525078">
    <property type="component" value="Unassembled WGS sequence"/>
</dbReference>
<feature type="region of interest" description="Disordered" evidence="1">
    <location>
        <begin position="198"/>
        <end position="218"/>
    </location>
</feature>
<dbReference type="EMBL" id="JAATIP010000118">
    <property type="protein sequence ID" value="KAF4370423.1"/>
    <property type="molecule type" value="Genomic_DNA"/>
</dbReference>
<protein>
    <submittedName>
        <fullName evidence="2">Uncharacterized protein</fullName>
    </submittedName>
</protein>
<evidence type="ECO:0000313" key="2">
    <source>
        <dbReference type="EMBL" id="KAF4370423.1"/>
    </source>
</evidence>
<sequence>MANAILSFGSSRPVLSPTSLSLAIFLSLKKDIAGNYNVYFIRVCPLEPCNEIEMFYSICSSVKQSIHTKLLNPPKLHQNQLNLVEQRKTHTFLYTTLVSRLNPLIQAEREVLWKLLQLPQLSPHFNHKVIKFGFKILFNTVTKQLRKPPKHGHRVTVRKPNLLQILDSGQEFFLDGTGKQVSVFVHLGYSNALEKVESGSEPVLDTTTEQSGPSVDNPFEIGAVDTGLACEEGEYWDDVGDPRG</sequence>
<name>A0A7J6FI85_CANSA</name>
<comment type="caution">
    <text evidence="2">The sequence shown here is derived from an EMBL/GenBank/DDBJ whole genome shotgun (WGS) entry which is preliminary data.</text>
</comment>
<feature type="compositionally biased region" description="Polar residues" evidence="1">
    <location>
        <begin position="205"/>
        <end position="214"/>
    </location>
</feature>
<organism evidence="2 3">
    <name type="scientific">Cannabis sativa</name>
    <name type="common">Hemp</name>
    <name type="synonym">Marijuana</name>
    <dbReference type="NCBI Taxonomy" id="3483"/>
    <lineage>
        <taxon>Eukaryota</taxon>
        <taxon>Viridiplantae</taxon>
        <taxon>Streptophyta</taxon>
        <taxon>Embryophyta</taxon>
        <taxon>Tracheophyta</taxon>
        <taxon>Spermatophyta</taxon>
        <taxon>Magnoliopsida</taxon>
        <taxon>eudicotyledons</taxon>
        <taxon>Gunneridae</taxon>
        <taxon>Pentapetalae</taxon>
        <taxon>rosids</taxon>
        <taxon>fabids</taxon>
        <taxon>Rosales</taxon>
        <taxon>Cannabaceae</taxon>
        <taxon>Cannabis</taxon>
    </lineage>
</organism>
<evidence type="ECO:0000256" key="1">
    <source>
        <dbReference type="SAM" id="MobiDB-lite"/>
    </source>
</evidence>
<reference evidence="2 3" key="1">
    <citation type="journal article" date="2020" name="bioRxiv">
        <title>Sequence and annotation of 42 cannabis genomes reveals extensive copy number variation in cannabinoid synthesis and pathogen resistance genes.</title>
        <authorList>
            <person name="Mckernan K.J."/>
            <person name="Helbert Y."/>
            <person name="Kane L.T."/>
            <person name="Ebling H."/>
            <person name="Zhang L."/>
            <person name="Liu B."/>
            <person name="Eaton Z."/>
            <person name="Mclaughlin S."/>
            <person name="Kingan S."/>
            <person name="Baybayan P."/>
            <person name="Concepcion G."/>
            <person name="Jordan M."/>
            <person name="Riva A."/>
            <person name="Barbazuk W."/>
            <person name="Harkins T."/>
        </authorList>
    </citation>
    <scope>NUCLEOTIDE SEQUENCE [LARGE SCALE GENOMIC DNA]</scope>
    <source>
        <strain evidence="3">cv. Jamaican Lion 4</strain>
        <tissue evidence="2">Leaf</tissue>
    </source>
</reference>